<protein>
    <recommendedName>
        <fullName evidence="1">F-box domain-containing protein</fullName>
    </recommendedName>
</protein>
<name>A0A9P6EEV4_9AGAR</name>
<dbReference type="AlphaFoldDB" id="A0A9P6EEV4"/>
<dbReference type="PROSITE" id="PS50181">
    <property type="entry name" value="FBOX"/>
    <property type="match status" value="1"/>
</dbReference>
<keyword evidence="3" id="KW-1185">Reference proteome</keyword>
<dbReference type="Proteomes" id="UP000807306">
    <property type="component" value="Unassembled WGS sequence"/>
</dbReference>
<dbReference type="InterPro" id="IPR036047">
    <property type="entry name" value="F-box-like_dom_sf"/>
</dbReference>
<evidence type="ECO:0000313" key="3">
    <source>
        <dbReference type="Proteomes" id="UP000807306"/>
    </source>
</evidence>
<dbReference type="EMBL" id="MU157858">
    <property type="protein sequence ID" value="KAF9527797.1"/>
    <property type="molecule type" value="Genomic_DNA"/>
</dbReference>
<feature type="domain" description="F-box" evidence="1">
    <location>
        <begin position="9"/>
        <end position="55"/>
    </location>
</feature>
<accession>A0A9P6EEV4</accession>
<dbReference type="Pfam" id="PF12937">
    <property type="entry name" value="F-box-like"/>
    <property type="match status" value="1"/>
</dbReference>
<dbReference type="SUPFAM" id="SSF81383">
    <property type="entry name" value="F-box domain"/>
    <property type="match status" value="1"/>
</dbReference>
<evidence type="ECO:0000313" key="2">
    <source>
        <dbReference type="EMBL" id="KAF9527797.1"/>
    </source>
</evidence>
<dbReference type="CDD" id="cd09917">
    <property type="entry name" value="F-box_SF"/>
    <property type="match status" value="1"/>
</dbReference>
<evidence type="ECO:0000259" key="1">
    <source>
        <dbReference type="PROSITE" id="PS50181"/>
    </source>
</evidence>
<dbReference type="SMART" id="SM00256">
    <property type="entry name" value="FBOX"/>
    <property type="match status" value="1"/>
</dbReference>
<reference evidence="2" key="1">
    <citation type="submission" date="2020-11" db="EMBL/GenBank/DDBJ databases">
        <authorList>
            <consortium name="DOE Joint Genome Institute"/>
            <person name="Ahrendt S."/>
            <person name="Riley R."/>
            <person name="Andreopoulos W."/>
            <person name="Labutti K."/>
            <person name="Pangilinan J."/>
            <person name="Ruiz-Duenas F.J."/>
            <person name="Barrasa J.M."/>
            <person name="Sanchez-Garcia M."/>
            <person name="Camarero S."/>
            <person name="Miyauchi S."/>
            <person name="Serrano A."/>
            <person name="Linde D."/>
            <person name="Babiker R."/>
            <person name="Drula E."/>
            <person name="Ayuso-Fernandez I."/>
            <person name="Pacheco R."/>
            <person name="Padilla G."/>
            <person name="Ferreira P."/>
            <person name="Barriuso J."/>
            <person name="Kellner H."/>
            <person name="Castanera R."/>
            <person name="Alfaro M."/>
            <person name="Ramirez L."/>
            <person name="Pisabarro A.G."/>
            <person name="Kuo A."/>
            <person name="Tritt A."/>
            <person name="Lipzen A."/>
            <person name="He G."/>
            <person name="Yan M."/>
            <person name="Ng V."/>
            <person name="Cullen D."/>
            <person name="Martin F."/>
            <person name="Rosso M.-N."/>
            <person name="Henrissat B."/>
            <person name="Hibbett D."/>
            <person name="Martinez A.T."/>
            <person name="Grigoriev I.V."/>
        </authorList>
    </citation>
    <scope>NUCLEOTIDE SEQUENCE</scope>
    <source>
        <strain evidence="2">CBS 506.95</strain>
    </source>
</reference>
<dbReference type="OrthoDB" id="3174109at2759"/>
<dbReference type="Gene3D" id="1.20.1280.50">
    <property type="match status" value="1"/>
</dbReference>
<sequence length="513" mass="58800">MLLIRNCSPHQACSLPAELYLRILTYLDYRSLLKCAQVCTTFNEFVSNTTSLQYTIELAVAGQLDNMDCPLAASEKLTQLKKHQKAWRDVKWSREYEIKMSDGDFWELYGGVLGVSTARNTFIFHCLASDLRNIQETTWEIEPDPKIPIIRDFTMDPSQDLFVILEIPNWFIQQEHYNIHIHFRSLTNGKNHPKACEGRKVTHRFDESTPEVWFDMQVFGHLILVFMAGATCPEVFIWNWQTGDLLCNLYGDDICTSALLSDEWLVVGITDEYGPPSIVTVNFLREGTSRCQFDELDTKGSFSYPSFAGKSWFNGIQIRCDPGPLWNLQPRPSSAFYTDPKEFVFVVSLGIGWGRSGRHTYNCTHIISSSYLLSLAESSANEERPWNTWAAKRTQFFLPRCIHSDVWVCFVSGKKHVFAAIPKAGQFSAVLVDINQLPLRRMDEEKKSYLDDDAVKPKDFLRKLFDEPVETSMSFMSNTMSLEDSHPHSEVLCSEDNIIIVDVLCGNYRVLVF</sequence>
<gene>
    <name evidence="2" type="ORF">CPB83DRAFT_855639</name>
</gene>
<comment type="caution">
    <text evidence="2">The sequence shown here is derived from an EMBL/GenBank/DDBJ whole genome shotgun (WGS) entry which is preliminary data.</text>
</comment>
<proteinExistence type="predicted"/>
<dbReference type="InterPro" id="IPR001810">
    <property type="entry name" value="F-box_dom"/>
</dbReference>
<organism evidence="2 3">
    <name type="scientific">Crepidotus variabilis</name>
    <dbReference type="NCBI Taxonomy" id="179855"/>
    <lineage>
        <taxon>Eukaryota</taxon>
        <taxon>Fungi</taxon>
        <taxon>Dikarya</taxon>
        <taxon>Basidiomycota</taxon>
        <taxon>Agaricomycotina</taxon>
        <taxon>Agaricomycetes</taxon>
        <taxon>Agaricomycetidae</taxon>
        <taxon>Agaricales</taxon>
        <taxon>Agaricineae</taxon>
        <taxon>Crepidotaceae</taxon>
        <taxon>Crepidotus</taxon>
    </lineage>
</organism>